<dbReference type="GO" id="GO:0006355">
    <property type="term" value="P:regulation of DNA-templated transcription"/>
    <property type="evidence" value="ECO:0007669"/>
    <property type="project" value="InterPro"/>
</dbReference>
<dbReference type="InterPro" id="IPR039420">
    <property type="entry name" value="WalR-like"/>
</dbReference>
<dbReference type="InterPro" id="IPR016032">
    <property type="entry name" value="Sig_transdc_resp-reg_C-effctor"/>
</dbReference>
<dbReference type="SMART" id="SM00448">
    <property type="entry name" value="REC"/>
    <property type="match status" value="1"/>
</dbReference>
<reference evidence="6 7" key="1">
    <citation type="journal article" date="2020" name="ISME J.">
        <title>Enrichment and physiological characterization of a novel comammox Nitrospira indicates ammonium inhibition of complete nitrification.</title>
        <authorList>
            <person name="Sakoula D."/>
            <person name="Koch H."/>
            <person name="Frank J."/>
            <person name="Jetten M.S.M."/>
            <person name="van Kessel M.A.H.J."/>
            <person name="Lucker S."/>
        </authorList>
    </citation>
    <scope>NUCLEOTIDE SEQUENCE [LARGE SCALE GENOMIC DNA]</scope>
    <source>
        <strain evidence="6">Comreactor17</strain>
    </source>
</reference>
<dbReference type="CDD" id="cd17535">
    <property type="entry name" value="REC_NarL-like"/>
    <property type="match status" value="1"/>
</dbReference>
<evidence type="ECO:0000256" key="1">
    <source>
        <dbReference type="ARBA" id="ARBA00022553"/>
    </source>
</evidence>
<keyword evidence="1 3" id="KW-0597">Phosphoprotein</keyword>
<name>A0A7S8FDP0_9BACT</name>
<proteinExistence type="predicted"/>
<keyword evidence="2" id="KW-0238">DNA-binding</keyword>
<dbReference type="PROSITE" id="PS50110">
    <property type="entry name" value="RESPONSE_REGULATORY"/>
    <property type="match status" value="1"/>
</dbReference>
<dbReference type="InterPro" id="IPR058245">
    <property type="entry name" value="NreC/VraR/RcsB-like_REC"/>
</dbReference>
<dbReference type="Pfam" id="PF00196">
    <property type="entry name" value="GerE"/>
    <property type="match status" value="1"/>
</dbReference>
<sequence length="245" mass="26772">MEQSPDIRQQVRVLLVDHSDLILQGLKTTLSQIRHIVVVGTANSQGEAVALLKTCRPDVVVLDIQVGHSSGIELCRTIRKSYPQIAVLFFTANDDKLLLRAAILAGAQGYLLKRASSQAVAKAIEIVSAGRAVVDQQLTQELLAWVRDGKRTALCERVEDCSSADRRILSLIAAGQSTKEIARELKVTPSVLAARLRRLYKRLNISNRSQAARHFVQWEKGLSGRTTHSHSTAISAPSAPSQLPS</sequence>
<dbReference type="GO" id="GO:0003677">
    <property type="term" value="F:DNA binding"/>
    <property type="evidence" value="ECO:0007669"/>
    <property type="project" value="UniProtKB-KW"/>
</dbReference>
<accession>A0A7S8FDP0</accession>
<dbReference type="AlphaFoldDB" id="A0A7S8FDP0"/>
<evidence type="ECO:0000313" key="7">
    <source>
        <dbReference type="Proteomes" id="UP000593737"/>
    </source>
</evidence>
<feature type="region of interest" description="Disordered" evidence="4">
    <location>
        <begin position="226"/>
        <end position="245"/>
    </location>
</feature>
<dbReference type="InterPro" id="IPR001789">
    <property type="entry name" value="Sig_transdc_resp-reg_receiver"/>
</dbReference>
<evidence type="ECO:0000313" key="6">
    <source>
        <dbReference type="EMBL" id="QPD03892.1"/>
    </source>
</evidence>
<feature type="domain" description="Response regulatory" evidence="5">
    <location>
        <begin position="12"/>
        <end position="128"/>
    </location>
</feature>
<dbReference type="InterPro" id="IPR000792">
    <property type="entry name" value="Tscrpt_reg_LuxR_C"/>
</dbReference>
<dbReference type="InterPro" id="IPR011006">
    <property type="entry name" value="CheY-like_superfamily"/>
</dbReference>
<evidence type="ECO:0000256" key="3">
    <source>
        <dbReference type="PROSITE-ProRule" id="PRU00169"/>
    </source>
</evidence>
<dbReference type="SMART" id="SM00421">
    <property type="entry name" value="HTH_LUXR"/>
    <property type="match status" value="1"/>
</dbReference>
<gene>
    <name evidence="6" type="ORF">Nkreftii_001666</name>
</gene>
<dbReference type="SUPFAM" id="SSF46894">
    <property type="entry name" value="C-terminal effector domain of the bipartite response regulators"/>
    <property type="match status" value="1"/>
</dbReference>
<dbReference type="Proteomes" id="UP000593737">
    <property type="component" value="Chromosome"/>
</dbReference>
<dbReference type="SUPFAM" id="SSF52172">
    <property type="entry name" value="CheY-like"/>
    <property type="match status" value="1"/>
</dbReference>
<protein>
    <submittedName>
        <fullName evidence="6">Putative Nitrate/nitrite response regulator protein NarL</fullName>
    </submittedName>
</protein>
<dbReference type="PANTHER" id="PTHR43214">
    <property type="entry name" value="TWO-COMPONENT RESPONSE REGULATOR"/>
    <property type="match status" value="1"/>
</dbReference>
<evidence type="ECO:0000256" key="4">
    <source>
        <dbReference type="SAM" id="MobiDB-lite"/>
    </source>
</evidence>
<dbReference type="GO" id="GO:0000160">
    <property type="term" value="P:phosphorelay signal transduction system"/>
    <property type="evidence" value="ECO:0007669"/>
    <property type="project" value="InterPro"/>
</dbReference>
<dbReference type="Pfam" id="PF00072">
    <property type="entry name" value="Response_reg"/>
    <property type="match status" value="1"/>
</dbReference>
<dbReference type="KEGG" id="nkf:Nkreftii_001666"/>
<dbReference type="Gene3D" id="3.40.50.2300">
    <property type="match status" value="1"/>
</dbReference>
<organism evidence="6 7">
    <name type="scientific">Candidatus Nitrospira kreftii</name>
    <dbReference type="NCBI Taxonomy" id="2652173"/>
    <lineage>
        <taxon>Bacteria</taxon>
        <taxon>Pseudomonadati</taxon>
        <taxon>Nitrospirota</taxon>
        <taxon>Nitrospiria</taxon>
        <taxon>Nitrospirales</taxon>
        <taxon>Nitrospiraceae</taxon>
        <taxon>Nitrospira</taxon>
    </lineage>
</organism>
<feature type="modified residue" description="4-aspartylphosphate" evidence="3">
    <location>
        <position position="63"/>
    </location>
</feature>
<evidence type="ECO:0000256" key="2">
    <source>
        <dbReference type="ARBA" id="ARBA00023125"/>
    </source>
</evidence>
<dbReference type="EMBL" id="CP047423">
    <property type="protein sequence ID" value="QPD03892.1"/>
    <property type="molecule type" value="Genomic_DNA"/>
</dbReference>
<evidence type="ECO:0000259" key="5">
    <source>
        <dbReference type="PROSITE" id="PS50110"/>
    </source>
</evidence>